<name>A0AAW0YBZ6_CHEQU</name>
<keyword evidence="1" id="KW-0472">Membrane</keyword>
<evidence type="ECO:0000313" key="2">
    <source>
        <dbReference type="EMBL" id="KAK8752900.1"/>
    </source>
</evidence>
<accession>A0AAW0YBZ6</accession>
<organism evidence="2 3">
    <name type="scientific">Cherax quadricarinatus</name>
    <name type="common">Australian red claw crayfish</name>
    <dbReference type="NCBI Taxonomy" id="27406"/>
    <lineage>
        <taxon>Eukaryota</taxon>
        <taxon>Metazoa</taxon>
        <taxon>Ecdysozoa</taxon>
        <taxon>Arthropoda</taxon>
        <taxon>Crustacea</taxon>
        <taxon>Multicrustacea</taxon>
        <taxon>Malacostraca</taxon>
        <taxon>Eumalacostraca</taxon>
        <taxon>Eucarida</taxon>
        <taxon>Decapoda</taxon>
        <taxon>Pleocyemata</taxon>
        <taxon>Astacidea</taxon>
        <taxon>Parastacoidea</taxon>
        <taxon>Parastacidae</taxon>
        <taxon>Cherax</taxon>
    </lineage>
</organism>
<feature type="transmembrane region" description="Helical" evidence="1">
    <location>
        <begin position="27"/>
        <end position="46"/>
    </location>
</feature>
<dbReference type="EMBL" id="JARKIK010000004">
    <property type="protein sequence ID" value="KAK8752900.1"/>
    <property type="molecule type" value="Genomic_DNA"/>
</dbReference>
<gene>
    <name evidence="2" type="ORF">OTU49_008182</name>
</gene>
<keyword evidence="1" id="KW-0812">Transmembrane</keyword>
<keyword evidence="1" id="KW-1133">Transmembrane helix</keyword>
<proteinExistence type="predicted"/>
<comment type="caution">
    <text evidence="2">The sequence shown here is derived from an EMBL/GenBank/DDBJ whole genome shotgun (WGS) entry which is preliminary data.</text>
</comment>
<sequence length="209" mass="24296">MNSIPLHLEMRCCVSSLSMLMLCTQVIGVKMWHLALLTSVLIMNFFDMDQSRYKSMKNRSPFETRQQSNKINFWAVSPVINAAARNKSIFFSCLKLLFKIVVETRYSISSVFGSMGYSEELKSKIHRELHEYFPSDIHLVYLLTLPVTTGQGLKYFENYSQVLVVQNALSEALQRGCVTTIHVLLCFFPYWLPILEQNQFLDKYLRRVV</sequence>
<keyword evidence="3" id="KW-1185">Reference proteome</keyword>
<dbReference type="AlphaFoldDB" id="A0AAW0YBZ6"/>
<evidence type="ECO:0000256" key="1">
    <source>
        <dbReference type="SAM" id="Phobius"/>
    </source>
</evidence>
<evidence type="ECO:0000313" key="3">
    <source>
        <dbReference type="Proteomes" id="UP001445076"/>
    </source>
</evidence>
<reference evidence="2 3" key="1">
    <citation type="journal article" date="2024" name="BMC Genomics">
        <title>Genome assembly of redclaw crayfish (Cherax quadricarinatus) provides insights into its immune adaptation and hypoxia tolerance.</title>
        <authorList>
            <person name="Liu Z."/>
            <person name="Zheng J."/>
            <person name="Li H."/>
            <person name="Fang K."/>
            <person name="Wang S."/>
            <person name="He J."/>
            <person name="Zhou D."/>
            <person name="Weng S."/>
            <person name="Chi M."/>
            <person name="Gu Z."/>
            <person name="He J."/>
            <person name="Li F."/>
            <person name="Wang M."/>
        </authorList>
    </citation>
    <scope>NUCLEOTIDE SEQUENCE [LARGE SCALE GENOMIC DNA]</scope>
    <source>
        <strain evidence="2">ZL_2023a</strain>
    </source>
</reference>
<protein>
    <submittedName>
        <fullName evidence="2">Uncharacterized protein</fullName>
    </submittedName>
</protein>
<dbReference type="Proteomes" id="UP001445076">
    <property type="component" value="Unassembled WGS sequence"/>
</dbReference>